<feature type="domain" description="Ice-binding protein C-terminal" evidence="2">
    <location>
        <begin position="250"/>
        <end position="273"/>
    </location>
</feature>
<evidence type="ECO:0000256" key="1">
    <source>
        <dbReference type="SAM" id="SignalP"/>
    </source>
</evidence>
<evidence type="ECO:0000313" key="3">
    <source>
        <dbReference type="EMBL" id="MCW1885582.1"/>
    </source>
</evidence>
<gene>
    <name evidence="3" type="ORF">OKA04_12655</name>
</gene>
<accession>A0ABT3FPT3</accession>
<feature type="chain" id="PRO_5045603195" evidence="1">
    <location>
        <begin position="28"/>
        <end position="273"/>
    </location>
</feature>
<comment type="caution">
    <text evidence="3">The sequence shown here is derived from an EMBL/GenBank/DDBJ whole genome shotgun (WGS) entry which is preliminary data.</text>
</comment>
<sequence>MKATLRSRLIPATAAIGVLLSLATAEAAVVSYYVGVDTMQTIASGEFAGMANPNYNRLTFLYAHPNESAPASSHYHSKGIYRYQPTTGVSPVIEQSPSNYLPEGSNPPLTFTSGSGLYSGVTIALEDPGNHFSLIDFGDTSSLSGHAAGTVENYLFNSSAGRYAGSLGGADIHLVLVSMTEGLNIGSDSAFSIGLTNPGDELHLGGSVNFSPVFWLDANAGAGDYVARFKLVDEEGIFGDSGEFEFRFNAVPEPSSALLAGAAVLCGLVRRRR</sequence>
<feature type="signal peptide" evidence="1">
    <location>
        <begin position="1"/>
        <end position="27"/>
    </location>
</feature>
<proteinExistence type="predicted"/>
<keyword evidence="1" id="KW-0732">Signal</keyword>
<dbReference type="EMBL" id="JAPDDS010000006">
    <property type="protein sequence ID" value="MCW1885582.1"/>
    <property type="molecule type" value="Genomic_DNA"/>
</dbReference>
<name>A0ABT3FPT3_9BACT</name>
<dbReference type="NCBIfam" id="NF040463">
    <property type="entry name" value="all3515_fam"/>
    <property type="match status" value="1"/>
</dbReference>
<dbReference type="RefSeq" id="WP_264501537.1">
    <property type="nucleotide sequence ID" value="NZ_JAPDDS010000006.1"/>
</dbReference>
<dbReference type="Proteomes" id="UP001207930">
    <property type="component" value="Unassembled WGS sequence"/>
</dbReference>
<protein>
    <submittedName>
        <fullName evidence="3">PEP-CTERM sorting domain-containing protein</fullName>
    </submittedName>
</protein>
<keyword evidence="4" id="KW-1185">Reference proteome</keyword>
<evidence type="ECO:0000313" key="4">
    <source>
        <dbReference type="Proteomes" id="UP001207930"/>
    </source>
</evidence>
<organism evidence="3 4">
    <name type="scientific">Luteolibacter flavescens</name>
    <dbReference type="NCBI Taxonomy" id="1859460"/>
    <lineage>
        <taxon>Bacteria</taxon>
        <taxon>Pseudomonadati</taxon>
        <taxon>Verrucomicrobiota</taxon>
        <taxon>Verrucomicrobiia</taxon>
        <taxon>Verrucomicrobiales</taxon>
        <taxon>Verrucomicrobiaceae</taxon>
        <taxon>Luteolibacter</taxon>
    </lineage>
</organism>
<dbReference type="Pfam" id="PF07589">
    <property type="entry name" value="PEP-CTERM"/>
    <property type="match status" value="1"/>
</dbReference>
<reference evidence="3 4" key="1">
    <citation type="submission" date="2022-10" db="EMBL/GenBank/DDBJ databases">
        <title>Luteolibacter flavescens strain MCCC 1K03193, whole genome shotgun sequencing project.</title>
        <authorList>
            <person name="Zhao G."/>
            <person name="Shen L."/>
        </authorList>
    </citation>
    <scope>NUCLEOTIDE SEQUENCE [LARGE SCALE GENOMIC DNA]</scope>
    <source>
        <strain evidence="3 4">MCCC 1K03193</strain>
    </source>
</reference>
<dbReference type="InterPro" id="IPR013424">
    <property type="entry name" value="Ice-binding_C"/>
</dbReference>
<evidence type="ECO:0000259" key="2">
    <source>
        <dbReference type="Pfam" id="PF07589"/>
    </source>
</evidence>